<evidence type="ECO:0000259" key="6">
    <source>
        <dbReference type="Pfam" id="PF01029"/>
    </source>
</evidence>
<dbReference type="RefSeq" id="WP_068821229.1">
    <property type="nucleotide sequence ID" value="NZ_LWHJ01000011.1"/>
</dbReference>
<dbReference type="GO" id="GO:0031564">
    <property type="term" value="P:transcription antitermination"/>
    <property type="evidence" value="ECO:0007669"/>
    <property type="project" value="UniProtKB-KW"/>
</dbReference>
<feature type="domain" description="NusB/RsmB/TIM44" evidence="6">
    <location>
        <begin position="195"/>
        <end position="296"/>
    </location>
</feature>
<comment type="caution">
    <text evidence="7">The sequence shown here is derived from an EMBL/GenBank/DDBJ whole genome shotgun (WGS) entry which is preliminary data.</text>
</comment>
<comment type="similarity">
    <text evidence="1">Belongs to the NusB family.</text>
</comment>
<dbReference type="GO" id="GO:0003723">
    <property type="term" value="F:RNA binding"/>
    <property type="evidence" value="ECO:0007669"/>
    <property type="project" value="UniProtKB-KW"/>
</dbReference>
<keyword evidence="5" id="KW-0804">Transcription</keyword>
<protein>
    <submittedName>
        <fullName evidence="7">Transcription antitermination factor NusB</fullName>
    </submittedName>
</protein>
<dbReference type="AlphaFoldDB" id="A0A179DNR7"/>
<dbReference type="NCBIfam" id="TIGR01951">
    <property type="entry name" value="nusB"/>
    <property type="match status" value="1"/>
</dbReference>
<proteinExistence type="inferred from homology"/>
<evidence type="ECO:0000313" key="7">
    <source>
        <dbReference type="EMBL" id="OAQ42199.1"/>
    </source>
</evidence>
<dbReference type="SUPFAM" id="SSF48013">
    <property type="entry name" value="NusB-like"/>
    <property type="match status" value="1"/>
</dbReference>
<keyword evidence="8" id="KW-1185">Reference proteome</keyword>
<dbReference type="Pfam" id="PF01029">
    <property type="entry name" value="NusB"/>
    <property type="match status" value="1"/>
</dbReference>
<organism evidence="7 8">
    <name type="scientific">Pedobacter psychrophilus</name>
    <dbReference type="NCBI Taxonomy" id="1826909"/>
    <lineage>
        <taxon>Bacteria</taxon>
        <taxon>Pseudomonadati</taxon>
        <taxon>Bacteroidota</taxon>
        <taxon>Sphingobacteriia</taxon>
        <taxon>Sphingobacteriales</taxon>
        <taxon>Sphingobacteriaceae</taxon>
        <taxon>Pedobacter</taxon>
    </lineage>
</organism>
<gene>
    <name evidence="7" type="ORF">A5893_03535</name>
</gene>
<dbReference type="PANTHER" id="PTHR11078:SF3">
    <property type="entry name" value="ANTITERMINATION NUSB DOMAIN-CONTAINING PROTEIN"/>
    <property type="match status" value="1"/>
</dbReference>
<dbReference type="GO" id="GO:0005829">
    <property type="term" value="C:cytosol"/>
    <property type="evidence" value="ECO:0007669"/>
    <property type="project" value="TreeGrafter"/>
</dbReference>
<evidence type="ECO:0000256" key="4">
    <source>
        <dbReference type="ARBA" id="ARBA00023015"/>
    </source>
</evidence>
<accession>A0A179DNR7</accession>
<dbReference type="InterPro" id="IPR011605">
    <property type="entry name" value="NusB_fam"/>
</dbReference>
<reference evidence="7 8" key="1">
    <citation type="submission" date="2016-04" db="EMBL/GenBank/DDBJ databases">
        <authorList>
            <person name="Evans L.H."/>
            <person name="Alamgir A."/>
            <person name="Owens N."/>
            <person name="Weber N.D."/>
            <person name="Virtaneva K."/>
            <person name="Barbian K."/>
            <person name="Babar A."/>
            <person name="Rosenke K."/>
        </authorList>
    </citation>
    <scope>NUCLEOTIDE SEQUENCE [LARGE SCALE GENOMIC DNA]</scope>
    <source>
        <strain evidence="7 8">CCM 8644</strain>
    </source>
</reference>
<dbReference type="InterPro" id="IPR035926">
    <property type="entry name" value="NusB-like_sf"/>
</dbReference>
<dbReference type="Gene3D" id="1.10.940.10">
    <property type="entry name" value="NusB-like"/>
    <property type="match status" value="1"/>
</dbReference>
<keyword evidence="3" id="KW-0694">RNA-binding</keyword>
<evidence type="ECO:0000256" key="3">
    <source>
        <dbReference type="ARBA" id="ARBA00022884"/>
    </source>
</evidence>
<dbReference type="Proteomes" id="UP000078459">
    <property type="component" value="Unassembled WGS sequence"/>
</dbReference>
<evidence type="ECO:0000256" key="1">
    <source>
        <dbReference type="ARBA" id="ARBA00005952"/>
    </source>
</evidence>
<keyword evidence="4" id="KW-0805">Transcription regulation</keyword>
<keyword evidence="2" id="KW-0889">Transcription antitermination</keyword>
<dbReference type="PANTHER" id="PTHR11078">
    <property type="entry name" value="N UTILIZATION SUBSTANCE PROTEIN B-RELATED"/>
    <property type="match status" value="1"/>
</dbReference>
<dbReference type="InterPro" id="IPR006027">
    <property type="entry name" value="NusB_RsmB_TIM44"/>
</dbReference>
<sequence length="313" mass="36220">MLNRRHLRVKVMQTLYAFQQSEVKDIKLQEKNLLTSVDKVFEMYISLLALIVDIINYAEIDSIDRANKHLPSEDDLNANLKVLNNLFVKILLNNNEYLTSVKKYRTSWDFDPELARSLFALLRASEEYKAYIQNPEHDLHTDKDLIKFIFKKVILKSPLAQQALEEKHLNWQVDQDVLQAMIAKTLKNFDSETGKNKLASVSASWSEDKEYIIDLYQKTIANDASFQEMISNKTKNWDADRIALVDVILMKMALAEFVFFTSIPLKVTINEYLEIAKEFSTPKSNSFINGILDKILDDLKSQGKIKKYGRGLL</sequence>
<reference evidence="7 8" key="2">
    <citation type="submission" date="2016-06" db="EMBL/GenBank/DDBJ databases">
        <title>Pedobacter psychrophilus sp. nov., isolated from Antarctic fragmentary rock.</title>
        <authorList>
            <person name="Svec P."/>
        </authorList>
    </citation>
    <scope>NUCLEOTIDE SEQUENCE [LARGE SCALE GENOMIC DNA]</scope>
    <source>
        <strain evidence="7 8">CCM 8644</strain>
    </source>
</reference>
<evidence type="ECO:0000256" key="2">
    <source>
        <dbReference type="ARBA" id="ARBA00022814"/>
    </source>
</evidence>
<dbReference type="STRING" id="1826909.A5893_03535"/>
<dbReference type="GO" id="GO:0006353">
    <property type="term" value="P:DNA-templated transcription termination"/>
    <property type="evidence" value="ECO:0007669"/>
    <property type="project" value="InterPro"/>
</dbReference>
<name>A0A179DNR7_9SPHI</name>
<dbReference type="EMBL" id="LWHJ01000011">
    <property type="protein sequence ID" value="OAQ42199.1"/>
    <property type="molecule type" value="Genomic_DNA"/>
</dbReference>
<evidence type="ECO:0000256" key="5">
    <source>
        <dbReference type="ARBA" id="ARBA00023163"/>
    </source>
</evidence>
<evidence type="ECO:0000313" key="8">
    <source>
        <dbReference type="Proteomes" id="UP000078459"/>
    </source>
</evidence>